<accession>A0A833NZW4</accession>
<organism evidence="1 2">
    <name type="scientific">Candidatus Saganbacteria bacterium</name>
    <dbReference type="NCBI Taxonomy" id="2575572"/>
    <lineage>
        <taxon>Bacteria</taxon>
        <taxon>Bacillati</taxon>
        <taxon>Saganbacteria</taxon>
    </lineage>
</organism>
<dbReference type="PANTHER" id="PTHR38471:SF2">
    <property type="entry name" value="FOUR HELIX BUNDLE PROTEIN"/>
    <property type="match status" value="1"/>
</dbReference>
<dbReference type="Pfam" id="PF05635">
    <property type="entry name" value="23S_rRNA_IVP"/>
    <property type="match status" value="1"/>
</dbReference>
<dbReference type="PANTHER" id="PTHR38471">
    <property type="entry name" value="FOUR HELIX BUNDLE PROTEIN"/>
    <property type="match status" value="1"/>
</dbReference>
<evidence type="ECO:0000313" key="1">
    <source>
        <dbReference type="EMBL" id="KAF0134114.1"/>
    </source>
</evidence>
<dbReference type="EMBL" id="WPAF01000012">
    <property type="protein sequence ID" value="KAF0134114.1"/>
    <property type="molecule type" value="Genomic_DNA"/>
</dbReference>
<gene>
    <name evidence="1" type="ORF">FD145_870</name>
</gene>
<dbReference type="SUPFAM" id="SSF158446">
    <property type="entry name" value="IVS-encoded protein-like"/>
    <property type="match status" value="1"/>
</dbReference>
<protein>
    <recommendedName>
        <fullName evidence="3">Four helix bundle protein</fullName>
    </recommendedName>
</protein>
<comment type="caution">
    <text evidence="1">The sequence shown here is derived from an EMBL/GenBank/DDBJ whole genome shotgun (WGS) entry which is preliminary data.</text>
</comment>
<dbReference type="Proteomes" id="UP000488506">
    <property type="component" value="Unassembled WGS sequence"/>
</dbReference>
<dbReference type="NCBIfam" id="TIGR02436">
    <property type="entry name" value="four helix bundle protein"/>
    <property type="match status" value="1"/>
</dbReference>
<evidence type="ECO:0000313" key="2">
    <source>
        <dbReference type="Proteomes" id="UP000488506"/>
    </source>
</evidence>
<evidence type="ECO:0008006" key="3">
    <source>
        <dbReference type="Google" id="ProtNLM"/>
    </source>
</evidence>
<reference evidence="1 2" key="1">
    <citation type="submission" date="2019-12" db="EMBL/GenBank/DDBJ databases">
        <authorList>
            <person name="Wolfe R."/>
            <person name="Danczak R."/>
            <person name="Wilkins M."/>
        </authorList>
    </citation>
    <scope>NUCLEOTIDE SEQUENCE [LARGE SCALE GENOMIC DNA]</scope>
    <source>
        <strain evidence="1">X2_MaxBin.013</strain>
    </source>
</reference>
<dbReference type="InterPro" id="IPR036583">
    <property type="entry name" value="23S_rRNA_IVS_sf"/>
</dbReference>
<proteinExistence type="predicted"/>
<dbReference type="AlphaFoldDB" id="A0A833NZW4"/>
<dbReference type="InterPro" id="IPR012657">
    <property type="entry name" value="23S_rRNA-intervening_sequence"/>
</dbReference>
<dbReference type="Gene3D" id="1.20.1440.60">
    <property type="entry name" value="23S rRNA-intervening sequence"/>
    <property type="match status" value="1"/>
</dbReference>
<sequence>MKKYDLRERSYGFSLELVKFLNNLSLSKLSMLLISQLIRSGTSIGANIEEADSSPTRKDYKYKMVVAKKEAAETKYWIRLIIESGALKNDNNIIKANELLDEANQLLKILGSIVIKL</sequence>
<name>A0A833NZW4_UNCSA</name>
<dbReference type="PIRSF" id="PIRSF035652">
    <property type="entry name" value="CHP02436"/>
    <property type="match status" value="1"/>
</dbReference>